<dbReference type="PROSITE" id="PS51257">
    <property type="entry name" value="PROKAR_LIPOPROTEIN"/>
    <property type="match status" value="1"/>
</dbReference>
<dbReference type="Proteomes" id="UP000429229">
    <property type="component" value="Unassembled WGS sequence"/>
</dbReference>
<feature type="compositionally biased region" description="Pro residues" evidence="1">
    <location>
        <begin position="276"/>
        <end position="285"/>
    </location>
</feature>
<gene>
    <name evidence="2" type="ORF">GRI68_08550</name>
</gene>
<dbReference type="AlphaFoldDB" id="A0A6I4U2C8"/>
<dbReference type="OrthoDB" id="7433293at2"/>
<feature type="region of interest" description="Disordered" evidence="1">
    <location>
        <begin position="247"/>
        <end position="285"/>
    </location>
</feature>
<reference evidence="2 3" key="1">
    <citation type="submission" date="2019-12" db="EMBL/GenBank/DDBJ databases">
        <title>Genomic-based taxomic classification of the family Erythrobacteraceae.</title>
        <authorList>
            <person name="Xu L."/>
        </authorList>
    </citation>
    <scope>NUCLEOTIDE SEQUENCE [LARGE SCALE GENOMIC DNA]</scope>
    <source>
        <strain evidence="2 3">LMG 29519</strain>
    </source>
</reference>
<accession>A0A6I4U2C8</accession>
<name>A0A6I4U2C8_9SPHN</name>
<dbReference type="RefSeq" id="WP_160616856.1">
    <property type="nucleotide sequence ID" value="NZ_WTYR01000001.1"/>
</dbReference>
<sequence length="285" mass="30972">MKNAVLIATSSMLAGCATLQGQPTPVVDMDSLATVVREIYAPATVIRTYNGEFCTGTPPVSDGFIEYTEKTNSWYGRNDEVTRQVKGRCITGTQPKKAYRDEVLFTYLAAADARYVNFKASITSQRKYGNALMSVVGLYTSALASVASGGLATGFAASSTFVQGSQGSLNKDLFYEQTLPALINIMEAERTSVRNEINLRILRDRATSDAITYTLAEVLTDIGRYENAASIEKAVATLTQRAAQELTTAENEAKSVKKLRDDLEAEGAIRKRDQPQPQPEPTGQP</sequence>
<proteinExistence type="predicted"/>
<evidence type="ECO:0000313" key="3">
    <source>
        <dbReference type="Proteomes" id="UP000429229"/>
    </source>
</evidence>
<evidence type="ECO:0000256" key="1">
    <source>
        <dbReference type="SAM" id="MobiDB-lite"/>
    </source>
</evidence>
<feature type="compositionally biased region" description="Basic and acidic residues" evidence="1">
    <location>
        <begin position="251"/>
        <end position="274"/>
    </location>
</feature>
<evidence type="ECO:0000313" key="2">
    <source>
        <dbReference type="EMBL" id="MXP10229.1"/>
    </source>
</evidence>
<keyword evidence="3" id="KW-1185">Reference proteome</keyword>
<protein>
    <submittedName>
        <fullName evidence="2">Uncharacterized protein</fullName>
    </submittedName>
</protein>
<dbReference type="EMBL" id="WTYR01000001">
    <property type="protein sequence ID" value="MXP10229.1"/>
    <property type="molecule type" value="Genomic_DNA"/>
</dbReference>
<organism evidence="2 3">
    <name type="scientific">Alteriqipengyuania halimionae</name>
    <dbReference type="NCBI Taxonomy" id="1926630"/>
    <lineage>
        <taxon>Bacteria</taxon>
        <taxon>Pseudomonadati</taxon>
        <taxon>Pseudomonadota</taxon>
        <taxon>Alphaproteobacteria</taxon>
        <taxon>Sphingomonadales</taxon>
        <taxon>Erythrobacteraceae</taxon>
        <taxon>Alteriqipengyuania</taxon>
    </lineage>
</organism>
<comment type="caution">
    <text evidence="2">The sequence shown here is derived from an EMBL/GenBank/DDBJ whole genome shotgun (WGS) entry which is preliminary data.</text>
</comment>